<accession>A0A8J9V403</accession>
<dbReference type="AlphaFoldDB" id="A0A8J9V403"/>
<dbReference type="Pfam" id="PF14945">
    <property type="entry name" value="LLC1"/>
    <property type="match status" value="1"/>
</dbReference>
<protein>
    <submittedName>
        <fullName evidence="1">Uncharacterized protein</fullName>
    </submittedName>
</protein>
<keyword evidence="2" id="KW-1185">Reference proteome</keyword>
<feature type="non-terminal residue" evidence="1">
    <location>
        <position position="155"/>
    </location>
</feature>
<dbReference type="Proteomes" id="UP000838878">
    <property type="component" value="Chromosome 8"/>
</dbReference>
<dbReference type="EMBL" id="OV170228">
    <property type="protein sequence ID" value="CAH0729799.1"/>
    <property type="molecule type" value="Genomic_DNA"/>
</dbReference>
<evidence type="ECO:0000313" key="1">
    <source>
        <dbReference type="EMBL" id="CAH0729799.1"/>
    </source>
</evidence>
<proteinExistence type="predicted"/>
<gene>
    <name evidence="1" type="ORF">BINO364_LOCUS14853</name>
</gene>
<dbReference type="InterPro" id="IPR020339">
    <property type="entry name" value="C20orf85-like"/>
</dbReference>
<sequence length="155" mass="17694">MENSNQPITGVGIRREPSIDPVRAQGILTSVSKKEKHAARIWQQRWGFLRKVREVQEEEGQRLGIIGRRALCTLERFGPSVKTPRDYPIRPPLPPGQVYNPYKQTILFLGSVEGDPISYKLAPARSDVTDEMWARPQQLDVTPFELDKLTDKQCI</sequence>
<organism evidence="1 2">
    <name type="scientific">Brenthis ino</name>
    <name type="common">lesser marbled fritillary</name>
    <dbReference type="NCBI Taxonomy" id="405034"/>
    <lineage>
        <taxon>Eukaryota</taxon>
        <taxon>Metazoa</taxon>
        <taxon>Ecdysozoa</taxon>
        <taxon>Arthropoda</taxon>
        <taxon>Hexapoda</taxon>
        <taxon>Insecta</taxon>
        <taxon>Pterygota</taxon>
        <taxon>Neoptera</taxon>
        <taxon>Endopterygota</taxon>
        <taxon>Lepidoptera</taxon>
        <taxon>Glossata</taxon>
        <taxon>Ditrysia</taxon>
        <taxon>Papilionoidea</taxon>
        <taxon>Nymphalidae</taxon>
        <taxon>Heliconiinae</taxon>
        <taxon>Argynnini</taxon>
        <taxon>Brenthis</taxon>
    </lineage>
</organism>
<name>A0A8J9V403_9NEOP</name>
<dbReference type="OrthoDB" id="10031946at2759"/>
<evidence type="ECO:0000313" key="2">
    <source>
        <dbReference type="Proteomes" id="UP000838878"/>
    </source>
</evidence>
<reference evidence="1" key="1">
    <citation type="submission" date="2021-12" db="EMBL/GenBank/DDBJ databases">
        <authorList>
            <person name="Martin H S."/>
        </authorList>
    </citation>
    <scope>NUCLEOTIDE SEQUENCE</scope>
</reference>